<evidence type="ECO:0000256" key="12">
    <source>
        <dbReference type="ARBA" id="ARBA00041486"/>
    </source>
</evidence>
<evidence type="ECO:0000256" key="7">
    <source>
        <dbReference type="ARBA" id="ARBA00022741"/>
    </source>
</evidence>
<dbReference type="Pfam" id="PF07478">
    <property type="entry name" value="Dala_Dala_lig_C"/>
    <property type="match status" value="1"/>
</dbReference>
<comment type="catalytic activity">
    <reaction evidence="14">
        <text>2 D-alanine + ATP = D-alanyl-D-alanine + ADP + phosphate + H(+)</text>
        <dbReference type="Rhea" id="RHEA:11224"/>
        <dbReference type="ChEBI" id="CHEBI:15378"/>
        <dbReference type="ChEBI" id="CHEBI:30616"/>
        <dbReference type="ChEBI" id="CHEBI:43474"/>
        <dbReference type="ChEBI" id="CHEBI:57416"/>
        <dbReference type="ChEBI" id="CHEBI:57822"/>
        <dbReference type="ChEBI" id="CHEBI:456216"/>
        <dbReference type="EC" id="6.3.2.4"/>
    </reaction>
</comment>
<comment type="cofactor">
    <cofactor evidence="1">
        <name>Mn(2+)</name>
        <dbReference type="ChEBI" id="CHEBI:29035"/>
    </cofactor>
</comment>
<evidence type="ECO:0000256" key="3">
    <source>
        <dbReference type="ARBA" id="ARBA00003921"/>
    </source>
</evidence>
<keyword evidence="10" id="KW-0573">Peptidoglycan synthesis</keyword>
<dbReference type="SUPFAM" id="SSF56059">
    <property type="entry name" value="Glutathione synthetase ATP-binding domain-like"/>
    <property type="match status" value="1"/>
</dbReference>
<name>A0A377M8M9_ENTCL</name>
<dbReference type="PROSITE" id="PS50975">
    <property type="entry name" value="ATP_GRASP"/>
    <property type="match status" value="1"/>
</dbReference>
<gene>
    <name evidence="17" type="primary">ddlA_2</name>
    <name evidence="17" type="ORF">NCTC10005_06674</name>
</gene>
<dbReference type="PROSITE" id="PS00844">
    <property type="entry name" value="DALA_DALA_LIGASE_2"/>
    <property type="match status" value="1"/>
</dbReference>
<evidence type="ECO:0000256" key="10">
    <source>
        <dbReference type="ARBA" id="ARBA00022984"/>
    </source>
</evidence>
<dbReference type="PANTHER" id="PTHR23132:SF25">
    <property type="entry name" value="D-ALANINE--D-ALANINE LIGASE A"/>
    <property type="match status" value="1"/>
</dbReference>
<evidence type="ECO:0000259" key="16">
    <source>
        <dbReference type="PROSITE" id="PS50975"/>
    </source>
</evidence>
<dbReference type="Gene3D" id="3.30.470.20">
    <property type="entry name" value="ATP-grasp fold, B domain"/>
    <property type="match status" value="1"/>
</dbReference>
<keyword evidence="8 15" id="KW-0067">ATP-binding</keyword>
<keyword evidence="6 17" id="KW-0436">Ligase</keyword>
<protein>
    <recommendedName>
        <fullName evidence="11">D-alanine--D-alanine ligase A</fullName>
        <ecNumber evidence="5">6.3.2.4</ecNumber>
    </recommendedName>
    <alternativeName>
        <fullName evidence="12">D-Ala-D-Ala ligase A</fullName>
    </alternativeName>
    <alternativeName>
        <fullName evidence="13">D-alanylalanine synthetase A</fullName>
    </alternativeName>
</protein>
<evidence type="ECO:0000256" key="6">
    <source>
        <dbReference type="ARBA" id="ARBA00022598"/>
    </source>
</evidence>
<organism evidence="17 18">
    <name type="scientific">Enterobacter cloacae</name>
    <dbReference type="NCBI Taxonomy" id="550"/>
    <lineage>
        <taxon>Bacteria</taxon>
        <taxon>Pseudomonadati</taxon>
        <taxon>Pseudomonadota</taxon>
        <taxon>Gammaproteobacteria</taxon>
        <taxon>Enterobacterales</taxon>
        <taxon>Enterobacteriaceae</taxon>
        <taxon>Enterobacter</taxon>
        <taxon>Enterobacter cloacae complex</taxon>
    </lineage>
</organism>
<evidence type="ECO:0000256" key="13">
    <source>
        <dbReference type="ARBA" id="ARBA00042415"/>
    </source>
</evidence>
<dbReference type="GO" id="GO:0005829">
    <property type="term" value="C:cytosol"/>
    <property type="evidence" value="ECO:0007669"/>
    <property type="project" value="TreeGrafter"/>
</dbReference>
<dbReference type="GO" id="GO:0008360">
    <property type="term" value="P:regulation of cell shape"/>
    <property type="evidence" value="ECO:0007669"/>
    <property type="project" value="UniProtKB-KW"/>
</dbReference>
<dbReference type="GO" id="GO:0008716">
    <property type="term" value="F:D-alanine-D-alanine ligase activity"/>
    <property type="evidence" value="ECO:0007669"/>
    <property type="project" value="UniProtKB-EC"/>
</dbReference>
<dbReference type="AlphaFoldDB" id="A0A377M8M9"/>
<accession>A0A377M8M9</accession>
<evidence type="ECO:0000256" key="14">
    <source>
        <dbReference type="ARBA" id="ARBA00047614"/>
    </source>
</evidence>
<sequence length="102" mass="11129">MIKALRSSVPANIDPAINDKIRAIAINAYQALGCCGMARVDVFLTPDNEVVINEINTLPGFTNISMYPKLWQASGLGYSELITRLIELALERHAADSALKVQ</sequence>
<keyword evidence="9" id="KW-0133">Cell shape</keyword>
<evidence type="ECO:0000256" key="5">
    <source>
        <dbReference type="ARBA" id="ARBA00012216"/>
    </source>
</evidence>
<dbReference type="PANTHER" id="PTHR23132">
    <property type="entry name" value="D-ALANINE--D-ALANINE LIGASE"/>
    <property type="match status" value="1"/>
</dbReference>
<evidence type="ECO:0000256" key="4">
    <source>
        <dbReference type="ARBA" id="ARBA00010871"/>
    </source>
</evidence>
<dbReference type="EC" id="6.3.2.4" evidence="5"/>
<dbReference type="Proteomes" id="UP000255106">
    <property type="component" value="Unassembled WGS sequence"/>
</dbReference>
<evidence type="ECO:0000256" key="9">
    <source>
        <dbReference type="ARBA" id="ARBA00022960"/>
    </source>
</evidence>
<dbReference type="InterPro" id="IPR011761">
    <property type="entry name" value="ATP-grasp"/>
</dbReference>
<dbReference type="GO" id="GO:0005524">
    <property type="term" value="F:ATP binding"/>
    <property type="evidence" value="ECO:0007669"/>
    <property type="project" value="UniProtKB-UniRule"/>
</dbReference>
<evidence type="ECO:0000313" key="18">
    <source>
        <dbReference type="Proteomes" id="UP000255106"/>
    </source>
</evidence>
<proteinExistence type="inferred from homology"/>
<dbReference type="InterPro" id="IPR011095">
    <property type="entry name" value="Dala_Dala_lig_C"/>
</dbReference>
<dbReference type="InterPro" id="IPR000291">
    <property type="entry name" value="D-Ala_lig_Van_CS"/>
</dbReference>
<dbReference type="GO" id="GO:0046872">
    <property type="term" value="F:metal ion binding"/>
    <property type="evidence" value="ECO:0007669"/>
    <property type="project" value="InterPro"/>
</dbReference>
<comment type="cofactor">
    <cofactor evidence="2">
        <name>Mg(2+)</name>
        <dbReference type="ChEBI" id="CHEBI:18420"/>
    </cofactor>
</comment>
<comment type="function">
    <text evidence="3">Cell wall formation.</text>
</comment>
<evidence type="ECO:0000256" key="11">
    <source>
        <dbReference type="ARBA" id="ARBA00040301"/>
    </source>
</evidence>
<evidence type="ECO:0000313" key="17">
    <source>
        <dbReference type="EMBL" id="STQ13840.1"/>
    </source>
</evidence>
<feature type="domain" description="ATP-grasp" evidence="16">
    <location>
        <begin position="10"/>
        <end position="87"/>
    </location>
</feature>
<evidence type="ECO:0000256" key="8">
    <source>
        <dbReference type="ARBA" id="ARBA00022840"/>
    </source>
</evidence>
<keyword evidence="7 15" id="KW-0547">Nucleotide-binding</keyword>
<dbReference type="GO" id="GO:0009252">
    <property type="term" value="P:peptidoglycan biosynthetic process"/>
    <property type="evidence" value="ECO:0007669"/>
    <property type="project" value="UniProtKB-KW"/>
</dbReference>
<reference evidence="17 18" key="1">
    <citation type="submission" date="2018-06" db="EMBL/GenBank/DDBJ databases">
        <authorList>
            <consortium name="Pathogen Informatics"/>
            <person name="Doyle S."/>
        </authorList>
    </citation>
    <scope>NUCLEOTIDE SEQUENCE [LARGE SCALE GENOMIC DNA]</scope>
    <source>
        <strain evidence="17 18">NCTC10005</strain>
    </source>
</reference>
<comment type="similarity">
    <text evidence="4">Belongs to the D-alanine--D-alanine ligase family.</text>
</comment>
<evidence type="ECO:0000256" key="15">
    <source>
        <dbReference type="PROSITE-ProRule" id="PRU00409"/>
    </source>
</evidence>
<dbReference type="EMBL" id="UGJB01000004">
    <property type="protein sequence ID" value="STQ13840.1"/>
    <property type="molecule type" value="Genomic_DNA"/>
</dbReference>
<evidence type="ECO:0000256" key="1">
    <source>
        <dbReference type="ARBA" id="ARBA00001936"/>
    </source>
</evidence>
<evidence type="ECO:0000256" key="2">
    <source>
        <dbReference type="ARBA" id="ARBA00001946"/>
    </source>
</evidence>